<dbReference type="EMBL" id="AP022614">
    <property type="protein sequence ID" value="BBZ48098.1"/>
    <property type="molecule type" value="Genomic_DNA"/>
</dbReference>
<evidence type="ECO:0000256" key="1">
    <source>
        <dbReference type="SAM" id="Phobius"/>
    </source>
</evidence>
<accession>A0A7I7Z1P9</accession>
<keyword evidence="1" id="KW-0812">Transmembrane</keyword>
<dbReference type="AlphaFoldDB" id="A0A7I7Z1P9"/>
<name>A0A7I7Z1P9_9MYCO</name>
<evidence type="ECO:0000313" key="3">
    <source>
        <dbReference type="Proteomes" id="UP000467105"/>
    </source>
</evidence>
<keyword evidence="3" id="KW-1185">Reference proteome</keyword>
<dbReference type="RefSeq" id="WP_139825839.1">
    <property type="nucleotide sequence ID" value="NZ_AP022614.1"/>
</dbReference>
<dbReference type="Proteomes" id="UP000467105">
    <property type="component" value="Chromosome"/>
</dbReference>
<proteinExistence type="predicted"/>
<dbReference type="OrthoDB" id="4728782at2"/>
<gene>
    <name evidence="2" type="ORF">MPRM_53790</name>
</gene>
<evidence type="ECO:0000313" key="2">
    <source>
        <dbReference type="EMBL" id="BBZ48098.1"/>
    </source>
</evidence>
<reference evidence="2 3" key="1">
    <citation type="journal article" date="2019" name="Emerg. Microbes Infect.">
        <title>Comprehensive subspecies identification of 175 nontuberculous mycobacteria species based on 7547 genomic profiles.</title>
        <authorList>
            <person name="Matsumoto Y."/>
            <person name="Kinjo T."/>
            <person name="Motooka D."/>
            <person name="Nabeya D."/>
            <person name="Jung N."/>
            <person name="Uechi K."/>
            <person name="Horii T."/>
            <person name="Iida T."/>
            <person name="Fujita J."/>
            <person name="Nakamura S."/>
        </authorList>
    </citation>
    <scope>NUCLEOTIDE SEQUENCE [LARGE SCALE GENOMIC DNA]</scope>
    <source>
        <strain evidence="2 3">JCM 14742</strain>
    </source>
</reference>
<keyword evidence="1" id="KW-0472">Membrane</keyword>
<keyword evidence="1" id="KW-1133">Transmembrane helix</keyword>
<feature type="transmembrane region" description="Helical" evidence="1">
    <location>
        <begin position="6"/>
        <end position="24"/>
    </location>
</feature>
<sequence length="129" mass="13853">MVNGFAVAFAILFAVFVVVAVLAGRQGRANARDGVTAHWEGLRITDTELIEGYDANASRYPLNGLTARVEDSTIPIGGRHERRIHVIVEGPNTAVVKGRKVTAFNNGEPSARKFVTALNNASHQLGQSN</sequence>
<organism evidence="2 3">
    <name type="scientific">Mycobacterium parmense</name>
    <dbReference type="NCBI Taxonomy" id="185642"/>
    <lineage>
        <taxon>Bacteria</taxon>
        <taxon>Bacillati</taxon>
        <taxon>Actinomycetota</taxon>
        <taxon>Actinomycetes</taxon>
        <taxon>Mycobacteriales</taxon>
        <taxon>Mycobacteriaceae</taxon>
        <taxon>Mycobacterium</taxon>
        <taxon>Mycobacterium simiae complex</taxon>
    </lineage>
</organism>
<protein>
    <submittedName>
        <fullName evidence="2">Uncharacterized protein</fullName>
    </submittedName>
</protein>